<accession>A0A8R1YTP5</accession>
<dbReference type="AlphaFoldDB" id="A0A2A6BXG9"/>
<protein>
    <submittedName>
        <fullName evidence="1">Uncharacterized protein</fullName>
    </submittedName>
</protein>
<reference evidence="2" key="1">
    <citation type="journal article" date="2008" name="Nat. Genet.">
        <title>The Pristionchus pacificus genome provides a unique perspective on nematode lifestyle and parasitism.</title>
        <authorList>
            <person name="Dieterich C."/>
            <person name="Clifton S.W."/>
            <person name="Schuster L.N."/>
            <person name="Chinwalla A."/>
            <person name="Delehaunty K."/>
            <person name="Dinkelacker I."/>
            <person name="Fulton L."/>
            <person name="Fulton R."/>
            <person name="Godfrey J."/>
            <person name="Minx P."/>
            <person name="Mitreva M."/>
            <person name="Roeseler W."/>
            <person name="Tian H."/>
            <person name="Witte H."/>
            <person name="Yang S.P."/>
            <person name="Wilson R.K."/>
            <person name="Sommer R.J."/>
        </authorList>
    </citation>
    <scope>NUCLEOTIDE SEQUENCE [LARGE SCALE GENOMIC DNA]</scope>
    <source>
        <strain evidence="2">PS312</strain>
    </source>
</reference>
<sequence length="110" mass="12707">MWIIPQFFFVLQAVFVAVSPAFLIRFMMILRKCNSLHPNCNPPMFKNSFGMTSFLFFSMSIERLFACLKAPRFSSQLHTFALFGLSSSATHQIYFASLLEVRCLFMLSDQ</sequence>
<evidence type="ECO:0000313" key="2">
    <source>
        <dbReference type="Proteomes" id="UP000005239"/>
    </source>
</evidence>
<keyword evidence="2" id="KW-1185">Reference proteome</keyword>
<reference evidence="1" key="2">
    <citation type="submission" date="2022-06" db="UniProtKB">
        <authorList>
            <consortium name="EnsemblMetazoa"/>
        </authorList>
    </citation>
    <scope>IDENTIFICATION</scope>
    <source>
        <strain evidence="1">PS312</strain>
    </source>
</reference>
<accession>A0A2A6BXG9</accession>
<dbReference type="Proteomes" id="UP000005239">
    <property type="component" value="Unassembled WGS sequence"/>
</dbReference>
<evidence type="ECO:0000313" key="1">
    <source>
        <dbReference type="EnsemblMetazoa" id="PPA40147.1"/>
    </source>
</evidence>
<proteinExistence type="predicted"/>
<gene>
    <name evidence="1" type="primary">WBGene00278516</name>
</gene>
<dbReference type="EnsemblMetazoa" id="PPA40147.1">
    <property type="protein sequence ID" value="PPA40147.1"/>
    <property type="gene ID" value="WBGene00278516"/>
</dbReference>
<name>A0A2A6BXG9_PRIPA</name>
<organism evidence="1 2">
    <name type="scientific">Pristionchus pacificus</name>
    <name type="common">Parasitic nematode worm</name>
    <dbReference type="NCBI Taxonomy" id="54126"/>
    <lineage>
        <taxon>Eukaryota</taxon>
        <taxon>Metazoa</taxon>
        <taxon>Ecdysozoa</taxon>
        <taxon>Nematoda</taxon>
        <taxon>Chromadorea</taxon>
        <taxon>Rhabditida</taxon>
        <taxon>Rhabditina</taxon>
        <taxon>Diplogasteromorpha</taxon>
        <taxon>Diplogasteroidea</taxon>
        <taxon>Neodiplogasteridae</taxon>
        <taxon>Pristionchus</taxon>
    </lineage>
</organism>